<keyword evidence="2" id="KW-1185">Reference proteome</keyword>
<dbReference type="Proteomes" id="UP001295740">
    <property type="component" value="Unassembled WGS sequence"/>
</dbReference>
<evidence type="ECO:0000313" key="1">
    <source>
        <dbReference type="EMBL" id="CAJ2513939.1"/>
    </source>
</evidence>
<proteinExistence type="predicted"/>
<protein>
    <submittedName>
        <fullName evidence="1">Uu.00g020580.m01.CDS01</fullName>
    </submittedName>
</protein>
<sequence>MAICLRTKNHVPPFGPLSSDIMDLVLQVADRLPQQEPSQRRTTLVNAAYDFWVTSKPDMETAVSRLIEELTKTVDECPVEPSVAEENSFVLQRIDVQTLRRSLDNLNCNGAFEHTSDAYYLGYFVENQAVWSQLAPAS</sequence>
<reference evidence="1" key="1">
    <citation type="submission" date="2023-10" db="EMBL/GenBank/DDBJ databases">
        <authorList>
            <person name="Hackl T."/>
        </authorList>
    </citation>
    <scope>NUCLEOTIDE SEQUENCE</scope>
</reference>
<dbReference type="EMBL" id="CAUWAG010000020">
    <property type="protein sequence ID" value="CAJ2513939.1"/>
    <property type="molecule type" value="Genomic_DNA"/>
</dbReference>
<dbReference type="AlphaFoldDB" id="A0AAI8YQQ6"/>
<comment type="caution">
    <text evidence="1">The sequence shown here is derived from an EMBL/GenBank/DDBJ whole genome shotgun (WGS) entry which is preliminary data.</text>
</comment>
<gene>
    <name evidence="1" type="ORF">KHLLAP_LOCUS14407</name>
</gene>
<evidence type="ECO:0000313" key="2">
    <source>
        <dbReference type="Proteomes" id="UP001295740"/>
    </source>
</evidence>
<name>A0AAI8YQQ6_9PEZI</name>
<organism evidence="1 2">
    <name type="scientific">Anthostomella pinea</name>
    <dbReference type="NCBI Taxonomy" id="933095"/>
    <lineage>
        <taxon>Eukaryota</taxon>
        <taxon>Fungi</taxon>
        <taxon>Dikarya</taxon>
        <taxon>Ascomycota</taxon>
        <taxon>Pezizomycotina</taxon>
        <taxon>Sordariomycetes</taxon>
        <taxon>Xylariomycetidae</taxon>
        <taxon>Xylariales</taxon>
        <taxon>Xylariaceae</taxon>
        <taxon>Anthostomella</taxon>
    </lineage>
</organism>
<accession>A0AAI8YQQ6</accession>